<sequence>DHHHEHAPPSPPTVPPHTHPLPPHTHATVPHTHATVPHTHATHTHHTHTTPSPGLFGDEIQGHGNNHDHGNHGNNHDHGNHDHHGNNHVHPDHHTTSGPHPHSPLDVIDLDSADESNYEDEPLEMFSNPESWTKSVNVVYFDFAAGFARSASNSFDFALIIEKLCRLHPELIGAEVYVGGKNFGAYFASLAFEDIRSSNETEITAKGFILSLSAPEDNDKYDSLEDISLIMNGEEFKTEFGLDETDMWDPYLFDIFEQDQYTNDQLTAFTENPAGKFSTVIYGRDVTADDLKFE</sequence>
<proteinExistence type="evidence at transcript level"/>
<name>A0A0K2S2U5_9METZ</name>
<evidence type="ECO:0000313" key="2">
    <source>
        <dbReference type="EMBL" id="BAS21353.1"/>
    </source>
</evidence>
<feature type="compositionally biased region" description="Basic and acidic residues" evidence="1">
    <location>
        <begin position="65"/>
        <end position="95"/>
    </location>
</feature>
<dbReference type="InterPro" id="IPR029058">
    <property type="entry name" value="AB_hydrolase_fold"/>
</dbReference>
<reference evidence="2" key="1">
    <citation type="journal article" date="2015" name="Proc. Natl. Acad. Sci. U.S.A.">
        <title>Glassin, a histidine-rich protein from the siliceous skeletal system of the marine sponge Euplectella, directs silica polycondensation.</title>
        <authorList>
            <person name="Shimizu K."/>
            <person name="Amano T."/>
            <person name="Bari M.R."/>
            <person name="Weaver J.C."/>
            <person name="Arima J."/>
            <person name="Mori N."/>
        </authorList>
    </citation>
    <scope>NUCLEOTIDE SEQUENCE</scope>
    <source>
        <strain evidence="2">2012MR04T1</strain>
    </source>
</reference>
<evidence type="ECO:0000256" key="1">
    <source>
        <dbReference type="SAM" id="MobiDB-lite"/>
    </source>
</evidence>
<feature type="region of interest" description="Disordered" evidence="1">
    <location>
        <begin position="1"/>
        <end position="108"/>
    </location>
</feature>
<feature type="non-terminal residue" evidence="2">
    <location>
        <position position="1"/>
    </location>
</feature>
<dbReference type="EMBL" id="LC012024">
    <property type="protein sequence ID" value="BAS21353.1"/>
    <property type="molecule type" value="mRNA"/>
</dbReference>
<protein>
    <submittedName>
        <fullName evidence="2">Glassin</fullName>
    </submittedName>
</protein>
<feature type="compositionally biased region" description="Low complexity" evidence="1">
    <location>
        <begin position="24"/>
        <end position="39"/>
    </location>
</feature>
<dbReference type="AlphaFoldDB" id="A0A0K2S2U5"/>
<accession>A0A0K2S2U5</accession>
<dbReference type="Gene3D" id="3.40.50.1820">
    <property type="entry name" value="alpha/beta hydrolase"/>
    <property type="match status" value="1"/>
</dbReference>
<dbReference type="SUPFAM" id="SSF53474">
    <property type="entry name" value="alpha/beta-Hydrolases"/>
    <property type="match status" value="1"/>
</dbReference>
<feature type="compositionally biased region" description="Pro residues" evidence="1">
    <location>
        <begin position="8"/>
        <end position="23"/>
    </location>
</feature>
<organism evidence="2">
    <name type="scientific">Euplectella curvistellata</name>
    <dbReference type="NCBI Taxonomy" id="1619704"/>
    <lineage>
        <taxon>Eukaryota</taxon>
        <taxon>Metazoa</taxon>
        <taxon>Porifera</taxon>
        <taxon>Hexactinellida</taxon>
        <taxon>Hexasterophora</taxon>
        <taxon>Lyssacinosida</taxon>
        <taxon>Euplectellidae</taxon>
        <taxon>Euplectella</taxon>
    </lineage>
</organism>